<organism evidence="5">
    <name type="scientific">Apolygus lucorum</name>
    <name type="common">Small green plant bug</name>
    <name type="synonym">Lygocoris lucorum</name>
    <dbReference type="NCBI Taxonomy" id="248454"/>
    <lineage>
        <taxon>Eukaryota</taxon>
        <taxon>Metazoa</taxon>
        <taxon>Ecdysozoa</taxon>
        <taxon>Arthropoda</taxon>
        <taxon>Hexapoda</taxon>
        <taxon>Insecta</taxon>
        <taxon>Pterygota</taxon>
        <taxon>Neoptera</taxon>
        <taxon>Paraneoptera</taxon>
        <taxon>Hemiptera</taxon>
        <taxon>Heteroptera</taxon>
        <taxon>Panheteroptera</taxon>
        <taxon>Cimicomorpha</taxon>
        <taxon>Miridae</taxon>
        <taxon>Mirini</taxon>
        <taxon>Apolygus</taxon>
    </lineage>
</organism>
<dbReference type="SMART" id="SM00708">
    <property type="entry name" value="PhBP"/>
    <property type="match status" value="1"/>
</dbReference>
<dbReference type="EMBL" id="HQ631397">
    <property type="protein sequence ID" value="AEA07705.1"/>
    <property type="molecule type" value="mRNA"/>
</dbReference>
<proteinExistence type="evidence at transcript level"/>
<keyword evidence="3" id="KW-0964">Secreted</keyword>
<dbReference type="GO" id="GO:0005549">
    <property type="term" value="F:odorant binding"/>
    <property type="evidence" value="ECO:0007669"/>
    <property type="project" value="InterPro"/>
</dbReference>
<dbReference type="SUPFAM" id="SSF47565">
    <property type="entry name" value="Insect pheromone/odorant-binding proteins"/>
    <property type="match status" value="1"/>
</dbReference>
<dbReference type="InterPro" id="IPR006170">
    <property type="entry name" value="PBP/GOBP"/>
</dbReference>
<evidence type="ECO:0000256" key="4">
    <source>
        <dbReference type="SAM" id="SignalP"/>
    </source>
</evidence>
<dbReference type="InterPro" id="IPR036728">
    <property type="entry name" value="PBP_GOBP_sf"/>
</dbReference>
<name>F2XJT8_APOLU</name>
<comment type="subcellular location">
    <subcellularLocation>
        <location evidence="1">Secreted</location>
    </subcellularLocation>
</comment>
<dbReference type="SMR" id="F2XJT8"/>
<keyword evidence="4" id="KW-0732">Signal</keyword>
<evidence type="ECO:0000256" key="1">
    <source>
        <dbReference type="ARBA" id="ARBA00004613"/>
    </source>
</evidence>
<feature type="signal peptide" evidence="4">
    <location>
        <begin position="1"/>
        <end position="18"/>
    </location>
</feature>
<reference evidence="5" key="1">
    <citation type="journal article" date="2011" name="Insect Biochem. Mol. Biol.">
        <title>Identification and tissue distribution of odorant binding protein genes in the lucerne plant bug Adelphocoris lineolatus (Goeze).</title>
        <authorList>
            <person name="Gu S.H."/>
            <person name="Wang S.P."/>
            <person name="Zhang X.Y."/>
            <person name="Wu K.M."/>
            <person name="Guo Y.Y."/>
            <person name="Zhou J.J."/>
            <person name="Zhang Y.J."/>
        </authorList>
    </citation>
    <scope>NUCLEOTIDE SEQUENCE</scope>
</reference>
<dbReference type="Pfam" id="PF01395">
    <property type="entry name" value="PBP_GOBP"/>
    <property type="match status" value="1"/>
</dbReference>
<evidence type="ECO:0000256" key="3">
    <source>
        <dbReference type="ARBA" id="ARBA00022525"/>
    </source>
</evidence>
<dbReference type="Gene3D" id="1.10.238.270">
    <property type="match status" value="1"/>
</dbReference>
<dbReference type="CDD" id="cd23992">
    <property type="entry name" value="PBP_GOBP"/>
    <property type="match status" value="1"/>
</dbReference>
<dbReference type="InterPro" id="IPR052295">
    <property type="entry name" value="Odorant-binding_protein"/>
</dbReference>
<protein>
    <submittedName>
        <fullName evidence="5">Odorant binding protein 1</fullName>
    </submittedName>
</protein>
<accession>F2XJT8</accession>
<feature type="chain" id="PRO_5003293000" evidence="4">
    <location>
        <begin position="19"/>
        <end position="194"/>
    </location>
</feature>
<comment type="similarity">
    <text evidence="2">Belongs to the PBP/GOBP family.</text>
</comment>
<evidence type="ECO:0000313" key="5">
    <source>
        <dbReference type="EMBL" id="AEA07705.1"/>
    </source>
</evidence>
<gene>
    <name evidence="5" type="primary">OBP1</name>
</gene>
<dbReference type="AlphaFoldDB" id="F2XJT8"/>
<sequence>MCSKYFVMLIGLTVYTSAEVINEECKDRNQSSTEYETFYNCCDLESSFNETKSKEKEEAREFCENEFEKANNVSEDEAEPSPSSVRQDCYVDCILKKLGAMSEDYKMDKEKVTKWFMEGTHKDFEEVGKQAMEKCYDKTYSKKHCASRVMGLLWCYSEELVMNCPAKYWDQSEKCTAAKAYMKKCSTNPWRSED</sequence>
<dbReference type="PANTHER" id="PTHR21066">
    <property type="entry name" value="ODORANT-BINDING PROTEIN 59A-RELATED"/>
    <property type="match status" value="1"/>
</dbReference>
<evidence type="ECO:0000256" key="2">
    <source>
        <dbReference type="ARBA" id="ARBA00008098"/>
    </source>
</evidence>
<dbReference type="GO" id="GO:0005576">
    <property type="term" value="C:extracellular region"/>
    <property type="evidence" value="ECO:0007669"/>
    <property type="project" value="UniProtKB-SubCell"/>
</dbReference>